<comment type="subcellular location">
    <subcellularLocation>
        <location evidence="1">Membrane</location>
        <topology evidence="1">Multi-pass membrane protein</topology>
    </subcellularLocation>
</comment>
<dbReference type="PANTHER" id="PTHR24089">
    <property type="entry name" value="SOLUTE CARRIER FAMILY 25"/>
    <property type="match status" value="1"/>
</dbReference>
<dbReference type="GO" id="GO:0016020">
    <property type="term" value="C:membrane"/>
    <property type="evidence" value="ECO:0007669"/>
    <property type="project" value="UniProtKB-SubCell"/>
</dbReference>
<evidence type="ECO:0000256" key="5">
    <source>
        <dbReference type="PROSITE-ProRule" id="PRU00282"/>
    </source>
</evidence>
<feature type="transmembrane region" description="Helical" evidence="7">
    <location>
        <begin position="144"/>
        <end position="163"/>
    </location>
</feature>
<proteinExistence type="inferred from homology"/>
<protein>
    <recommendedName>
        <fullName evidence="10">Mitochondrial carrier protein</fullName>
    </recommendedName>
</protein>
<keyword evidence="3" id="KW-0677">Repeat</keyword>
<evidence type="ECO:0000256" key="3">
    <source>
        <dbReference type="ARBA" id="ARBA00022737"/>
    </source>
</evidence>
<organism evidence="8 9">
    <name type="scientific">Chlorella ohadii</name>
    <dbReference type="NCBI Taxonomy" id="2649997"/>
    <lineage>
        <taxon>Eukaryota</taxon>
        <taxon>Viridiplantae</taxon>
        <taxon>Chlorophyta</taxon>
        <taxon>core chlorophytes</taxon>
        <taxon>Trebouxiophyceae</taxon>
        <taxon>Chlorellales</taxon>
        <taxon>Chlorellaceae</taxon>
        <taxon>Chlorella clade</taxon>
        <taxon>Chlorella</taxon>
    </lineage>
</organism>
<feature type="transmembrane region" description="Helical" evidence="7">
    <location>
        <begin position="20"/>
        <end position="43"/>
    </location>
</feature>
<evidence type="ECO:0000313" key="9">
    <source>
        <dbReference type="Proteomes" id="UP001205105"/>
    </source>
</evidence>
<feature type="transmembrane region" description="Helical" evidence="7">
    <location>
        <begin position="102"/>
        <end position="124"/>
    </location>
</feature>
<evidence type="ECO:0000256" key="6">
    <source>
        <dbReference type="RuleBase" id="RU000488"/>
    </source>
</evidence>
<evidence type="ECO:0000256" key="7">
    <source>
        <dbReference type="SAM" id="Phobius"/>
    </source>
</evidence>
<dbReference type="Pfam" id="PF00153">
    <property type="entry name" value="Mito_carr"/>
    <property type="match status" value="2"/>
</dbReference>
<dbReference type="SUPFAM" id="SSF103506">
    <property type="entry name" value="Mitochondrial carrier"/>
    <property type="match status" value="2"/>
</dbReference>
<feature type="repeat" description="Solcar" evidence="5">
    <location>
        <begin position="23"/>
        <end position="130"/>
    </location>
</feature>
<keyword evidence="6" id="KW-0813">Transport</keyword>
<reference evidence="8" key="1">
    <citation type="submission" date="2020-11" db="EMBL/GenBank/DDBJ databases">
        <title>Chlorella ohadii genome sequencing and assembly.</title>
        <authorList>
            <person name="Murik O."/>
            <person name="Treves H."/>
            <person name="Kedem I."/>
            <person name="Shotland Y."/>
            <person name="Kaplan A."/>
        </authorList>
    </citation>
    <scope>NUCLEOTIDE SEQUENCE</scope>
    <source>
        <strain evidence="8">1</strain>
    </source>
</reference>
<keyword evidence="9" id="KW-1185">Reference proteome</keyword>
<dbReference type="InterPro" id="IPR023395">
    <property type="entry name" value="MCP_dom_sf"/>
</dbReference>
<dbReference type="PROSITE" id="PS50920">
    <property type="entry name" value="SOLCAR"/>
    <property type="match status" value="2"/>
</dbReference>
<comment type="similarity">
    <text evidence="6">Belongs to the mitochondrial carrier (TC 2.A.29) family.</text>
</comment>
<dbReference type="Gene3D" id="1.50.40.10">
    <property type="entry name" value="Mitochondrial carrier domain"/>
    <property type="match status" value="2"/>
</dbReference>
<feature type="repeat" description="Solcar" evidence="5">
    <location>
        <begin position="140"/>
        <end position="223"/>
    </location>
</feature>
<dbReference type="AlphaFoldDB" id="A0AAD5DSK8"/>
<evidence type="ECO:0000256" key="1">
    <source>
        <dbReference type="ARBA" id="ARBA00004141"/>
    </source>
</evidence>
<dbReference type="InterPro" id="IPR018108">
    <property type="entry name" value="MCP_transmembrane"/>
</dbReference>
<gene>
    <name evidence="8" type="ORF">COHA_004020</name>
</gene>
<keyword evidence="7" id="KW-1133">Transmembrane helix</keyword>
<comment type="caution">
    <text evidence="8">The sequence shown here is derived from an EMBL/GenBank/DDBJ whole genome shotgun (WGS) entry which is preliminary data.</text>
</comment>
<evidence type="ECO:0000256" key="2">
    <source>
        <dbReference type="ARBA" id="ARBA00022692"/>
    </source>
</evidence>
<name>A0AAD5DSK8_9CHLO</name>
<evidence type="ECO:0008006" key="10">
    <source>
        <dbReference type="Google" id="ProtNLM"/>
    </source>
</evidence>
<evidence type="ECO:0000313" key="8">
    <source>
        <dbReference type="EMBL" id="KAI7842381.1"/>
    </source>
</evidence>
<keyword evidence="4 5" id="KW-0472">Membrane</keyword>
<keyword evidence="2 5" id="KW-0812">Transmembrane</keyword>
<dbReference type="Proteomes" id="UP001205105">
    <property type="component" value="Unassembled WGS sequence"/>
</dbReference>
<evidence type="ECO:0000256" key="4">
    <source>
        <dbReference type="ARBA" id="ARBA00023136"/>
    </source>
</evidence>
<accession>A0AAD5DSK8</accession>
<dbReference type="EMBL" id="JADXDR010000053">
    <property type="protein sequence ID" value="KAI7842381.1"/>
    <property type="molecule type" value="Genomic_DNA"/>
</dbReference>
<sequence>MYEYLKRVLRRWNRKHSNELHVPDAMVASVAGGLAGVCALVAVHPLEAIRTRQALGLRGNFVQAMADVARTEGVPALYKARARWQHCCAASLLDGRPSAMQICAGLDVSVAGVLPYAAIRLASYDAAKGVWRRSTGRKDIDPQAALLFGALAGVVSATATYPLEVLRRRMMAGASQPHVVSLLREMLRHEGPGALFNGVTLTLVKQAPTMAITFAAYEMAKQFLEL</sequence>